<gene>
    <name evidence="1" type="ORF">HHL09_00260</name>
</gene>
<name>A0A858RCB0_9BACT</name>
<dbReference type="EMBL" id="CP051774">
    <property type="protein sequence ID" value="QJE94281.1"/>
    <property type="molecule type" value="Genomic_DNA"/>
</dbReference>
<reference evidence="1 2" key="1">
    <citation type="submission" date="2020-04" db="EMBL/GenBank/DDBJ databases">
        <title>Luteolibacter sp. G-1-1-1 isolated from soil.</title>
        <authorList>
            <person name="Dahal R.H."/>
        </authorList>
    </citation>
    <scope>NUCLEOTIDE SEQUENCE [LARGE SCALE GENOMIC DNA]</scope>
    <source>
        <strain evidence="1 2">G-1-1-1</strain>
    </source>
</reference>
<dbReference type="KEGG" id="luo:HHL09_00260"/>
<proteinExistence type="predicted"/>
<evidence type="ECO:0008006" key="3">
    <source>
        <dbReference type="Google" id="ProtNLM"/>
    </source>
</evidence>
<protein>
    <recommendedName>
        <fullName evidence="3">Glycosyltransferase family 1 protein</fullName>
    </recommendedName>
</protein>
<dbReference type="AlphaFoldDB" id="A0A858RCB0"/>
<evidence type="ECO:0000313" key="2">
    <source>
        <dbReference type="Proteomes" id="UP000501812"/>
    </source>
</evidence>
<evidence type="ECO:0000313" key="1">
    <source>
        <dbReference type="EMBL" id="QJE94281.1"/>
    </source>
</evidence>
<dbReference type="RefSeq" id="WP_169452502.1">
    <property type="nucleotide sequence ID" value="NZ_CP051774.1"/>
</dbReference>
<accession>A0A858RCB0</accession>
<dbReference type="Proteomes" id="UP000501812">
    <property type="component" value="Chromosome"/>
</dbReference>
<organism evidence="1 2">
    <name type="scientific">Luteolibacter luteus</name>
    <dbReference type="NCBI Taxonomy" id="2728835"/>
    <lineage>
        <taxon>Bacteria</taxon>
        <taxon>Pseudomonadati</taxon>
        <taxon>Verrucomicrobiota</taxon>
        <taxon>Verrucomicrobiia</taxon>
        <taxon>Verrucomicrobiales</taxon>
        <taxon>Verrucomicrobiaceae</taxon>
        <taxon>Luteolibacter</taxon>
    </lineage>
</organism>
<sequence length="393" mass="45865">MSKCEVIWFRNSHDHSVHYFKLGLMRLARQGEIRFREMRNEEAGELLPAKLREHKHRRTATLSIREGNGKPRIVVLDGEDSIFQLSPLIESCDRYFSCTYRRRFFEGEDFDLALPWQTEDELSHYRDRYRKLQQDYRAHMPKARPLMPIGPDLEWTGPVGGLERKLQSLRHRISKLRAPWLDWQPQHESFEKRWSHFERLRALPVDYDVSLKDSLWGWPRHRTALHRELARHADRYQIRTDLTFRNPLDFELGQHPAPDPKDYPMKSGGGVTGNYEEQIARSRLGVFATGFHYGCRSIVTLAWLLGVRTFSDPLSFESIYDFDELGGLSIHRSGDWSELAQELETARNEAPSARLERQATFDRIASPERAARWILEETLAGTVSGRSAHAAAR</sequence>
<keyword evidence="2" id="KW-1185">Reference proteome</keyword>